<reference evidence="2 3" key="1">
    <citation type="submission" date="2024-03" db="EMBL/GenBank/DDBJ databases">
        <title>Novel species of the genus Variovorax.</title>
        <authorList>
            <person name="Liu Q."/>
            <person name="Xin Y.-H."/>
        </authorList>
    </citation>
    <scope>NUCLEOTIDE SEQUENCE [LARGE SCALE GENOMIC DNA]</scope>
    <source>
        <strain evidence="2 3">KACC 18899</strain>
    </source>
</reference>
<dbReference type="PROSITE" id="PS01097">
    <property type="entry name" value="HUPF_HYPC"/>
    <property type="match status" value="1"/>
</dbReference>
<organism evidence="2 3">
    <name type="scientific">Variovorax ureilyticus</name>
    <dbReference type="NCBI Taxonomy" id="1836198"/>
    <lineage>
        <taxon>Bacteria</taxon>
        <taxon>Pseudomonadati</taxon>
        <taxon>Pseudomonadota</taxon>
        <taxon>Betaproteobacteria</taxon>
        <taxon>Burkholderiales</taxon>
        <taxon>Comamonadaceae</taxon>
        <taxon>Variovorax</taxon>
    </lineage>
</organism>
<dbReference type="Gene3D" id="2.30.30.140">
    <property type="match status" value="1"/>
</dbReference>
<proteinExistence type="inferred from homology"/>
<keyword evidence="3" id="KW-1185">Reference proteome</keyword>
<dbReference type="PRINTS" id="PR00445">
    <property type="entry name" value="HUPFHYPC"/>
</dbReference>
<dbReference type="InterPro" id="IPR019812">
    <property type="entry name" value="Hydgase_assmbl_chp_CS"/>
</dbReference>
<dbReference type="Pfam" id="PF01455">
    <property type="entry name" value="HupF_HypC"/>
    <property type="match status" value="1"/>
</dbReference>
<dbReference type="NCBIfam" id="TIGR00074">
    <property type="entry name" value="hypC_hupF"/>
    <property type="match status" value="1"/>
</dbReference>
<dbReference type="PANTHER" id="PTHR35177:SF2">
    <property type="entry name" value="HYDROGENASE MATURATION FACTOR HYBG"/>
    <property type="match status" value="1"/>
</dbReference>
<name>A0ABU8VPU0_9BURK</name>
<dbReference type="PANTHER" id="PTHR35177">
    <property type="entry name" value="HYDROGENASE MATURATION FACTOR HYBG"/>
    <property type="match status" value="1"/>
</dbReference>
<evidence type="ECO:0000313" key="3">
    <source>
        <dbReference type="Proteomes" id="UP001365846"/>
    </source>
</evidence>
<dbReference type="RefSeq" id="WP_340360847.1">
    <property type="nucleotide sequence ID" value="NZ_JBBKZU010000022.1"/>
</dbReference>
<comment type="similarity">
    <text evidence="1">Belongs to the HupF/HypC family.</text>
</comment>
<dbReference type="Proteomes" id="UP001365846">
    <property type="component" value="Unassembled WGS sequence"/>
</dbReference>
<dbReference type="EMBL" id="JBBKZU010000022">
    <property type="protein sequence ID" value="MEJ8815646.1"/>
    <property type="molecule type" value="Genomic_DNA"/>
</dbReference>
<comment type="caution">
    <text evidence="2">The sequence shown here is derived from an EMBL/GenBank/DDBJ whole genome shotgun (WGS) entry which is preliminary data.</text>
</comment>
<accession>A0ABU8VPU0</accession>
<sequence>MCIGIPMRVLRIEPGHALCAGRGEQRRVRTALVGEVAVDDWLLVFIDSAQDRLDAPRAAEIDATLDLLEAAAAGRSTETEAAFELPSRIGKAQLLALTGAQCLP</sequence>
<dbReference type="SUPFAM" id="SSF159127">
    <property type="entry name" value="HupF/HypC-like"/>
    <property type="match status" value="1"/>
</dbReference>
<protein>
    <submittedName>
        <fullName evidence="2">HypC/HybG/HupF family hydrogenase formation chaperone</fullName>
    </submittedName>
</protein>
<dbReference type="InterPro" id="IPR001109">
    <property type="entry name" value="Hydrogenase_HupF/HypC"/>
</dbReference>
<evidence type="ECO:0000256" key="1">
    <source>
        <dbReference type="ARBA" id="ARBA00006018"/>
    </source>
</evidence>
<evidence type="ECO:0000313" key="2">
    <source>
        <dbReference type="EMBL" id="MEJ8815646.1"/>
    </source>
</evidence>
<gene>
    <name evidence="2" type="ORF">WKW77_31600</name>
</gene>